<feature type="region of interest" description="Disordered" evidence="13">
    <location>
        <begin position="804"/>
        <end position="843"/>
    </location>
</feature>
<feature type="signal peptide" evidence="14">
    <location>
        <begin position="1"/>
        <end position="27"/>
    </location>
</feature>
<dbReference type="AlphaFoldDB" id="A0A6P7IQ72"/>
<feature type="compositionally biased region" description="Basic and acidic residues" evidence="13">
    <location>
        <begin position="733"/>
        <end position="745"/>
    </location>
</feature>
<evidence type="ECO:0000256" key="6">
    <source>
        <dbReference type="ARBA" id="ARBA00022692"/>
    </source>
</evidence>
<dbReference type="SMART" id="SM00241">
    <property type="entry name" value="ZP"/>
    <property type="match status" value="1"/>
</dbReference>
<dbReference type="GeneID" id="114439464"/>
<feature type="compositionally biased region" description="Basic and acidic residues" evidence="13">
    <location>
        <begin position="36"/>
        <end position="46"/>
    </location>
</feature>
<dbReference type="InParanoid" id="A0A6P7IQ72"/>
<dbReference type="OrthoDB" id="8889443at2759"/>
<evidence type="ECO:0000256" key="1">
    <source>
        <dbReference type="ARBA" id="ARBA00004251"/>
    </source>
</evidence>
<dbReference type="PANTHER" id="PTHR23343:SF117">
    <property type="entry name" value="ZONA PELLUCIDA SPERM-BINDING PROTEIN 4-LIKE ISOFORM X1"/>
    <property type="match status" value="1"/>
</dbReference>
<dbReference type="InterPro" id="IPR001507">
    <property type="entry name" value="ZP_dom"/>
</dbReference>
<feature type="compositionally biased region" description="Polar residues" evidence="13">
    <location>
        <begin position="660"/>
        <end position="669"/>
    </location>
</feature>
<keyword evidence="16" id="KW-1185">Reference proteome</keyword>
<sequence length="984" mass="108146">MRMKQKAYCVGVVFVYTITAITAPSAGRPNYQTAKNGDDLTTKSEAGKPLQLSSKPGGGGGGLRGCSGGRPGHRKRTESSSLEGMFSPKANCSRGQVKHVVYGKFYITGHRKPNTLNKSMTEHRSDSAASVRAQGGQVRVRGQRLSGSGEPWQKLQPVVECGDHGMTLTVRKSRAVRLQLDRVNESSVPLSQLPPQCGYSVQKSWRDLSLMARYDACHVTQEGETYVLPLLWRGILAKMSCPVSQTEPQALGPSSLCCSPDGMTIKLQGLSALEELSVAVRGEWTTVTQLVEQCSYTLDRRDAQTVIAAPFITCGITVKDGKHTLSLQLGENVFTLACPVSPSEEQPTTHQPLGDSPPHQTTNPVLVSLEPLLWHPPFYLAPPYYPHPTYHHSYVTAESAGSLHPLLPVGSQPGYWDQYSHHIPEREQVYPDKNPNQQTPLIDLSERHIAAPTGFPAQAESTQFKPLSQDFSPYYHYYHYYHHPKIPLPGTHLDPDPGPDDSGELSEQPQSQFSALHPHSLPAHPAFPSPLHASYPYFYYFPHAVQGETKKQELLHPDRAAQTDLSSLHKRPRSPVPSVHSTNPNLNGPNTDVNSEGFLSDAVKSETAPRPERPSPSTPPFIYEPHPYQNYFQPYSEGCLCADKHASPSPARHQTAAPPTESTYGSQNGPPDYRYYHLHQPTGSRVEGESEPQLPSGGEGRFAHGAETQYPSMPLHDFYPYYISPWHLHDPFRRDDEKPDAETKVSDSVLGPPVQSSGDSNVPCMQRQQLTSDVDILIVPLDGINNDLSCQTAVNALEVEGIHPQQDGESAHESSRAGLVKESSSSSDSPDQTDQPPHPQIQPKPITLHLKIATGDESFSSFHPEPHLPLSLAQGRTLYVEVGLLDPPEPNLLLLVRSCWAYTGSPYGSWALVYDGCLSQSVSQLLPSPNSHHIRRIRVSSFLSFFPYTAPPEDPEIYFLCLVAVCSAADNDCVISCKGPNIDV</sequence>
<keyword evidence="6" id="KW-0812">Transmembrane</keyword>
<feature type="compositionally biased region" description="Low complexity" evidence="13">
    <location>
        <begin position="823"/>
        <end position="835"/>
    </location>
</feature>
<dbReference type="InterPro" id="IPR051148">
    <property type="entry name" value="Zona_Pellucida_Domain_gp"/>
</dbReference>
<feature type="region of interest" description="Disordered" evidence="13">
    <location>
        <begin position="488"/>
        <end position="521"/>
    </location>
</feature>
<feature type="compositionally biased region" description="Basic and acidic residues" evidence="13">
    <location>
        <begin position="603"/>
        <end position="613"/>
    </location>
</feature>
<keyword evidence="8" id="KW-1133">Transmembrane helix</keyword>
<organism evidence="16 17">
    <name type="scientific">Parambassis ranga</name>
    <name type="common">Indian glassy fish</name>
    <dbReference type="NCBI Taxonomy" id="210632"/>
    <lineage>
        <taxon>Eukaryota</taxon>
        <taxon>Metazoa</taxon>
        <taxon>Chordata</taxon>
        <taxon>Craniata</taxon>
        <taxon>Vertebrata</taxon>
        <taxon>Euteleostomi</taxon>
        <taxon>Actinopterygii</taxon>
        <taxon>Neopterygii</taxon>
        <taxon>Teleostei</taxon>
        <taxon>Neoteleostei</taxon>
        <taxon>Acanthomorphata</taxon>
        <taxon>Ovalentaria</taxon>
        <taxon>Ambassidae</taxon>
        <taxon>Parambassis</taxon>
    </lineage>
</organism>
<evidence type="ECO:0000256" key="13">
    <source>
        <dbReference type="SAM" id="MobiDB-lite"/>
    </source>
</evidence>
<evidence type="ECO:0000256" key="3">
    <source>
        <dbReference type="ARBA" id="ARBA00022525"/>
    </source>
</evidence>
<protein>
    <submittedName>
        <fullName evidence="17">Uncharacterized protein LOC114439464</fullName>
    </submittedName>
</protein>
<feature type="chain" id="PRO_5028103978" evidence="14">
    <location>
        <begin position="28"/>
        <end position="984"/>
    </location>
</feature>
<evidence type="ECO:0000313" key="17">
    <source>
        <dbReference type="RefSeq" id="XP_028267206.1"/>
    </source>
</evidence>
<dbReference type="RefSeq" id="XP_028267206.1">
    <property type="nucleotide sequence ID" value="XM_028411405.1"/>
</dbReference>
<feature type="compositionally biased region" description="Gly residues" evidence="13">
    <location>
        <begin position="56"/>
        <end position="70"/>
    </location>
</feature>
<dbReference type="GO" id="GO:0007339">
    <property type="term" value="P:binding of sperm to zona pellucida"/>
    <property type="evidence" value="ECO:0007669"/>
    <property type="project" value="TreeGrafter"/>
</dbReference>
<proteinExistence type="predicted"/>
<dbReference type="PANTHER" id="PTHR23343">
    <property type="entry name" value="ZONA PELLUCIDA SPERM-BINDING PROTEIN"/>
    <property type="match status" value="1"/>
</dbReference>
<feature type="compositionally biased region" description="Polar residues" evidence="13">
    <location>
        <begin position="505"/>
        <end position="514"/>
    </location>
</feature>
<comment type="subcellular location">
    <subcellularLocation>
        <location evidence="1">Cell membrane</location>
        <topology evidence="1">Single-pass type I membrane protein</topology>
    </subcellularLocation>
    <subcellularLocation>
        <location evidence="12">Zona pellucida</location>
    </subcellularLocation>
</comment>
<evidence type="ECO:0000313" key="16">
    <source>
        <dbReference type="Proteomes" id="UP000515145"/>
    </source>
</evidence>
<evidence type="ECO:0000256" key="12">
    <source>
        <dbReference type="ARBA" id="ARBA00024183"/>
    </source>
</evidence>
<reference evidence="17" key="1">
    <citation type="submission" date="2025-08" db="UniProtKB">
        <authorList>
            <consortium name="RefSeq"/>
        </authorList>
    </citation>
    <scope>IDENTIFICATION</scope>
</reference>
<keyword evidence="5" id="KW-0165">Cleavage on pair of basic residues</keyword>
<feature type="compositionally biased region" description="Polar residues" evidence="13">
    <location>
        <begin position="579"/>
        <end position="594"/>
    </location>
</feature>
<dbReference type="GO" id="GO:0032190">
    <property type="term" value="F:acrosin binding"/>
    <property type="evidence" value="ECO:0007669"/>
    <property type="project" value="TreeGrafter"/>
</dbReference>
<feature type="region of interest" description="Disordered" evidence="13">
    <location>
        <begin position="340"/>
        <end position="362"/>
    </location>
</feature>
<dbReference type="GO" id="GO:0035805">
    <property type="term" value="C:egg coat"/>
    <property type="evidence" value="ECO:0007669"/>
    <property type="project" value="UniProtKB-SubCell"/>
</dbReference>
<feature type="region of interest" description="Disordered" evidence="13">
    <location>
        <begin position="733"/>
        <end position="762"/>
    </location>
</feature>
<keyword evidence="9" id="KW-0472">Membrane</keyword>
<dbReference type="Proteomes" id="UP000515145">
    <property type="component" value="Chromosome 8"/>
</dbReference>
<keyword evidence="7 14" id="KW-0732">Signal</keyword>
<dbReference type="PROSITE" id="PS51034">
    <property type="entry name" value="ZP_2"/>
    <property type="match status" value="1"/>
</dbReference>
<dbReference type="InterPro" id="IPR055355">
    <property type="entry name" value="ZP-C"/>
</dbReference>
<dbReference type="InterPro" id="IPR054554">
    <property type="entry name" value="ZP1/4_Ig-like"/>
</dbReference>
<feature type="region of interest" description="Disordered" evidence="13">
    <location>
        <begin position="646"/>
        <end position="706"/>
    </location>
</feature>
<accession>A0A6P7IQ72</accession>
<evidence type="ECO:0000256" key="4">
    <source>
        <dbReference type="ARBA" id="ARBA00022530"/>
    </source>
</evidence>
<keyword evidence="3" id="KW-0964">Secreted</keyword>
<dbReference type="GO" id="GO:0060468">
    <property type="term" value="P:prevention of polyspermy"/>
    <property type="evidence" value="ECO:0007669"/>
    <property type="project" value="TreeGrafter"/>
</dbReference>
<evidence type="ECO:0000256" key="2">
    <source>
        <dbReference type="ARBA" id="ARBA00022475"/>
    </source>
</evidence>
<evidence type="ECO:0000256" key="5">
    <source>
        <dbReference type="ARBA" id="ARBA00022685"/>
    </source>
</evidence>
<evidence type="ECO:0000259" key="15">
    <source>
        <dbReference type="PROSITE" id="PS51034"/>
    </source>
</evidence>
<keyword evidence="2" id="KW-1003">Cell membrane</keyword>
<evidence type="ECO:0000256" key="10">
    <source>
        <dbReference type="ARBA" id="ARBA00023157"/>
    </source>
</evidence>
<name>A0A6P7IQ72_9TELE</name>
<evidence type="ECO:0000256" key="14">
    <source>
        <dbReference type="SAM" id="SignalP"/>
    </source>
</evidence>
<gene>
    <name evidence="17" type="primary">LOC114439464</name>
</gene>
<evidence type="ECO:0000256" key="7">
    <source>
        <dbReference type="ARBA" id="ARBA00022729"/>
    </source>
</evidence>
<keyword evidence="10" id="KW-1015">Disulfide bond</keyword>
<dbReference type="GO" id="GO:0005886">
    <property type="term" value="C:plasma membrane"/>
    <property type="evidence" value="ECO:0007669"/>
    <property type="project" value="UniProtKB-SubCell"/>
</dbReference>
<dbReference type="InterPro" id="IPR042235">
    <property type="entry name" value="ZP-C_dom"/>
</dbReference>
<feature type="region of interest" description="Disordered" evidence="13">
    <location>
        <begin position="126"/>
        <end position="149"/>
    </location>
</feature>
<feature type="region of interest" description="Disordered" evidence="13">
    <location>
        <begin position="26"/>
        <end position="89"/>
    </location>
</feature>
<feature type="domain" description="ZP" evidence="15">
    <location>
        <begin position="733"/>
        <end position="984"/>
    </location>
</feature>
<dbReference type="GO" id="GO:0035804">
    <property type="term" value="F:structural constituent of egg coat"/>
    <property type="evidence" value="ECO:0007669"/>
    <property type="project" value="TreeGrafter"/>
</dbReference>
<keyword evidence="11" id="KW-0278">Fertilization</keyword>
<evidence type="ECO:0000256" key="8">
    <source>
        <dbReference type="ARBA" id="ARBA00022989"/>
    </source>
</evidence>
<evidence type="ECO:0000256" key="11">
    <source>
        <dbReference type="ARBA" id="ARBA00023279"/>
    </source>
</evidence>
<dbReference type="Gene3D" id="2.60.40.4100">
    <property type="entry name" value="Zona pellucida, ZP-C domain"/>
    <property type="match status" value="1"/>
</dbReference>
<keyword evidence="4" id="KW-0272">Extracellular matrix</keyword>
<feature type="region of interest" description="Disordered" evidence="13">
    <location>
        <begin position="563"/>
        <end position="624"/>
    </location>
</feature>
<evidence type="ECO:0000256" key="9">
    <source>
        <dbReference type="ARBA" id="ARBA00023136"/>
    </source>
</evidence>
<dbReference type="Pfam" id="PF22821">
    <property type="entry name" value="ZP1_ZP4_Ig-like"/>
    <property type="match status" value="1"/>
</dbReference>
<dbReference type="Pfam" id="PF00100">
    <property type="entry name" value="Zona_pellucida"/>
    <property type="match status" value="1"/>
</dbReference>